<name>A0A142KBJ2_9CAUD</name>
<protein>
    <submittedName>
        <fullName evidence="1">Uncharacterized protein</fullName>
    </submittedName>
</protein>
<reference evidence="1 2" key="1">
    <citation type="submission" date="2016-03" db="EMBL/GenBank/DDBJ databases">
        <authorList>
            <person name="Green D.E."/>
            <person name="Kennedy B.V."/>
            <person name="Kocak B.Z."/>
            <person name="Moretti M.L."/>
            <person name="Onelangsy F.L."/>
            <person name="Mezghani N.A."/>
            <person name="Thompson P.K."/>
            <person name="Ulbrich M.C."/>
            <person name="Furbee E.C."/>
            <person name="Grubb S.R."/>
            <person name="Warner M.H."/>
            <person name="Montgomery M.T."/>
            <person name="Garlena R.A."/>
            <person name="Russell D.A."/>
            <person name="Pope W.H."/>
            <person name="Jacobs-Sera D."/>
            <person name="Hendrix R.W."/>
            <person name="Hatfull G.F."/>
        </authorList>
    </citation>
    <scope>NUCLEOTIDE SEQUENCE [LARGE SCALE GENOMIC DNA]</scope>
</reference>
<sequence>MTDIPPAPPIRKRKFVVLPPEDLAVLVKHSGYYSNLRRQVNSGECFFMVEVLMTVNKDRRLAYETCGDIIAVDRDAFWIRVAARIPIDLRDRMVFNSSSDGMPF</sequence>
<dbReference type="KEGG" id="vg:40079236"/>
<dbReference type="GeneID" id="40079236"/>
<gene>
    <name evidence="1" type="primary">82</name>
    <name evidence="1" type="ORF">SEA_KATYUSHA_82</name>
</gene>
<organism evidence="1 2">
    <name type="scientific">Gordonia phage Katyusha</name>
    <dbReference type="NCBI Taxonomy" id="1821555"/>
    <lineage>
        <taxon>Viruses</taxon>
        <taxon>Duplodnaviria</taxon>
        <taxon>Heunggongvirae</taxon>
        <taxon>Uroviricota</taxon>
        <taxon>Caudoviricetes</taxon>
        <taxon>Demosthenesvirus</taxon>
        <taxon>Demosthenesvirus katyusha</taxon>
    </lineage>
</organism>
<dbReference type="Proteomes" id="UP000223856">
    <property type="component" value="Segment"/>
</dbReference>
<dbReference type="RefSeq" id="YP_009603357.1">
    <property type="nucleotide sequence ID" value="NC_041950.1"/>
</dbReference>
<dbReference type="EMBL" id="KU963258">
    <property type="protein sequence ID" value="AMS03475.1"/>
    <property type="molecule type" value="Genomic_DNA"/>
</dbReference>
<evidence type="ECO:0000313" key="1">
    <source>
        <dbReference type="EMBL" id="AMS03475.1"/>
    </source>
</evidence>
<proteinExistence type="predicted"/>
<keyword evidence="2" id="KW-1185">Reference proteome</keyword>
<evidence type="ECO:0000313" key="2">
    <source>
        <dbReference type="Proteomes" id="UP000223856"/>
    </source>
</evidence>
<accession>A0A142KBJ2</accession>